<feature type="transmembrane region" description="Helical" evidence="1">
    <location>
        <begin position="16"/>
        <end position="36"/>
    </location>
</feature>
<dbReference type="RefSeq" id="WP_066625467.1">
    <property type="nucleotide sequence ID" value="NZ_JBHSYQ010000004.1"/>
</dbReference>
<evidence type="ECO:0000313" key="3">
    <source>
        <dbReference type="EMBL" id="MFC6997947.1"/>
    </source>
</evidence>
<feature type="transmembrane region" description="Helical" evidence="1">
    <location>
        <begin position="236"/>
        <end position="259"/>
    </location>
</feature>
<evidence type="ECO:0000256" key="1">
    <source>
        <dbReference type="SAM" id="Phobius"/>
    </source>
</evidence>
<reference evidence="4" key="1">
    <citation type="journal article" date="2019" name="Int. J. Syst. Evol. Microbiol.">
        <title>The Global Catalogue of Microorganisms (GCM) 10K type strain sequencing project: providing services to taxonomists for standard genome sequencing and annotation.</title>
        <authorList>
            <consortium name="The Broad Institute Genomics Platform"/>
            <consortium name="The Broad Institute Genome Sequencing Center for Infectious Disease"/>
            <person name="Wu L."/>
            <person name="Ma J."/>
        </authorList>
    </citation>
    <scope>NUCLEOTIDE SEQUENCE [LARGE SCALE GENOMIC DNA]</scope>
    <source>
        <strain evidence="4">CGMCC 4.7393</strain>
    </source>
</reference>
<sequence>MKELLFKHSVQTRVEFWAATTIYVFTVFFLVTGAHSPFEGDFIREKVLFHYYENFVFPRFIQYTFLYAAFLFLTLKVVPNLVQREGLVKNSIFLLLAFLLIGLVYGITNTYLKRYLFMMYDTEDQTYNAIFQSSYSYAFRLLLMLVFYTFVKLASLYILSNSEAIQTKYRMVTRDALLAFVLWMVSMFLLMVVDAEEGEFLVIWGVVGLMAIIIYCLSFYSLIPKSLVQKRPFLRYMLRVLFVLAIAFLPIFFLAFMLIHDEDSALALAFFNIPFQLLITVPVCWALYKRQLQGKEEVFVLQKELGRSNASFDFLRSQINPHFLFNTLNTLYGTALQENSERTAQGIQMLGDMMRFMLHENHQQKILLSREIEYMRNYIDLQQLRTSTTPNIDIQTKIEDVLAEKFIAPMLLIPFVENAFKHGISLKSKSWIKVSLHYEPNKLLFDVYNSTHVKNEQDPEKEKSGVGLENVKQRLNMLYANKHELIIRETQEEFFVHLTIEL</sequence>
<evidence type="ECO:0000313" key="4">
    <source>
        <dbReference type="Proteomes" id="UP001596405"/>
    </source>
</evidence>
<protein>
    <submittedName>
        <fullName evidence="3">Sensor histidine kinase</fullName>
        <ecNumber evidence="3">2.7.13.3</ecNumber>
    </submittedName>
</protein>
<dbReference type="EC" id="2.7.13.3" evidence="3"/>
<dbReference type="InterPro" id="IPR036890">
    <property type="entry name" value="HATPase_C_sf"/>
</dbReference>
<keyword evidence="1" id="KW-1133">Transmembrane helix</keyword>
<feature type="domain" description="Signal transduction histidine kinase internal region" evidence="2">
    <location>
        <begin position="311"/>
        <end position="387"/>
    </location>
</feature>
<dbReference type="Proteomes" id="UP001596405">
    <property type="component" value="Unassembled WGS sequence"/>
</dbReference>
<dbReference type="Gene3D" id="3.30.565.10">
    <property type="entry name" value="Histidine kinase-like ATPase, C-terminal domain"/>
    <property type="match status" value="1"/>
</dbReference>
<feature type="transmembrane region" description="Helical" evidence="1">
    <location>
        <begin position="202"/>
        <end position="224"/>
    </location>
</feature>
<name>A0ABW2DN22_9BACT</name>
<feature type="transmembrane region" description="Helical" evidence="1">
    <location>
        <begin position="137"/>
        <end position="159"/>
    </location>
</feature>
<dbReference type="EMBL" id="JBHSYQ010000004">
    <property type="protein sequence ID" value="MFC6997947.1"/>
    <property type="molecule type" value="Genomic_DNA"/>
</dbReference>
<organism evidence="3 4">
    <name type="scientific">Rufibacter roseus</name>
    <dbReference type="NCBI Taxonomy" id="1567108"/>
    <lineage>
        <taxon>Bacteria</taxon>
        <taxon>Pseudomonadati</taxon>
        <taxon>Bacteroidota</taxon>
        <taxon>Cytophagia</taxon>
        <taxon>Cytophagales</taxon>
        <taxon>Hymenobacteraceae</taxon>
        <taxon>Rufibacter</taxon>
    </lineage>
</organism>
<evidence type="ECO:0000259" key="2">
    <source>
        <dbReference type="Pfam" id="PF06580"/>
    </source>
</evidence>
<keyword evidence="3" id="KW-0808">Transferase</keyword>
<feature type="transmembrane region" description="Helical" evidence="1">
    <location>
        <begin position="171"/>
        <end position="190"/>
    </location>
</feature>
<accession>A0ABW2DN22</accession>
<dbReference type="InterPro" id="IPR050640">
    <property type="entry name" value="Bact_2-comp_sensor_kinase"/>
</dbReference>
<dbReference type="PANTHER" id="PTHR34220:SF7">
    <property type="entry name" value="SENSOR HISTIDINE KINASE YPDA"/>
    <property type="match status" value="1"/>
</dbReference>
<dbReference type="SUPFAM" id="SSF55874">
    <property type="entry name" value="ATPase domain of HSP90 chaperone/DNA topoisomerase II/histidine kinase"/>
    <property type="match status" value="1"/>
</dbReference>
<dbReference type="InterPro" id="IPR010559">
    <property type="entry name" value="Sig_transdc_His_kin_internal"/>
</dbReference>
<keyword evidence="3" id="KW-0418">Kinase</keyword>
<keyword evidence="1" id="KW-0812">Transmembrane</keyword>
<feature type="transmembrane region" description="Helical" evidence="1">
    <location>
        <begin position="56"/>
        <end position="75"/>
    </location>
</feature>
<feature type="transmembrane region" description="Helical" evidence="1">
    <location>
        <begin position="265"/>
        <end position="288"/>
    </location>
</feature>
<comment type="caution">
    <text evidence="3">The sequence shown here is derived from an EMBL/GenBank/DDBJ whole genome shotgun (WGS) entry which is preliminary data.</text>
</comment>
<keyword evidence="1" id="KW-0472">Membrane</keyword>
<feature type="transmembrane region" description="Helical" evidence="1">
    <location>
        <begin position="87"/>
        <end position="108"/>
    </location>
</feature>
<gene>
    <name evidence="3" type="ORF">ACFQHR_09930</name>
</gene>
<proteinExistence type="predicted"/>
<dbReference type="Pfam" id="PF06580">
    <property type="entry name" value="His_kinase"/>
    <property type="match status" value="1"/>
</dbReference>
<dbReference type="GO" id="GO:0004673">
    <property type="term" value="F:protein histidine kinase activity"/>
    <property type="evidence" value="ECO:0007669"/>
    <property type="project" value="UniProtKB-EC"/>
</dbReference>
<dbReference type="PANTHER" id="PTHR34220">
    <property type="entry name" value="SENSOR HISTIDINE KINASE YPDA"/>
    <property type="match status" value="1"/>
</dbReference>
<keyword evidence="4" id="KW-1185">Reference proteome</keyword>